<feature type="signal peptide" evidence="2">
    <location>
        <begin position="1"/>
        <end position="17"/>
    </location>
</feature>
<name>A0ABR7TIZ2_9BACT</name>
<dbReference type="EMBL" id="JACVFC010000001">
    <property type="protein sequence ID" value="MBC9930466.1"/>
    <property type="molecule type" value="Genomic_DNA"/>
</dbReference>
<organism evidence="3 4">
    <name type="scientific">Chitinophaga qingshengii</name>
    <dbReference type="NCBI Taxonomy" id="1569794"/>
    <lineage>
        <taxon>Bacteria</taxon>
        <taxon>Pseudomonadati</taxon>
        <taxon>Bacteroidota</taxon>
        <taxon>Chitinophagia</taxon>
        <taxon>Chitinophagales</taxon>
        <taxon>Chitinophagaceae</taxon>
        <taxon>Chitinophaga</taxon>
    </lineage>
</organism>
<accession>A0ABR7TIZ2</accession>
<gene>
    <name evidence="3" type="ORF">ICL07_08780</name>
</gene>
<keyword evidence="4" id="KW-1185">Reference proteome</keyword>
<sequence>MKRFLLTVLWQCTIVWAATAQQPIEYGPVQIFGLNEGAAVIYSGNGWQQVTRTNYDYLEALFWQPVPAGWTREYYVGIKKSDNFPNCGTIQLRFWFPWGKAAGHQFDIHTEWGIPAESRYHWSRIPSVNDQVQIAHSIDNNGYWRLDARMAGCTDYPKPGHRLYIQGVFVKAIDRPAPSSVAIVLNTDPVAAEPPRYILGGLDSPISIDDPNGNVGIGTMYPKAKLAVNGDILAKRVKVTQNAADWPDYVFHPEYKLPSLDSTAAFITTNRHLPGIPSAQQIAENGQDLGEMNRLLLQKIEELTLHMIRAQEENKALKSRVEQLEKRQASPGKK</sequence>
<evidence type="ECO:0000313" key="4">
    <source>
        <dbReference type="Proteomes" id="UP000659124"/>
    </source>
</evidence>
<feature type="coiled-coil region" evidence="1">
    <location>
        <begin position="293"/>
        <end position="327"/>
    </location>
</feature>
<dbReference type="Proteomes" id="UP000659124">
    <property type="component" value="Unassembled WGS sequence"/>
</dbReference>
<feature type="chain" id="PRO_5045565138" evidence="2">
    <location>
        <begin position="18"/>
        <end position="334"/>
    </location>
</feature>
<dbReference type="RefSeq" id="WP_188087537.1">
    <property type="nucleotide sequence ID" value="NZ_JACVFC010000001.1"/>
</dbReference>
<evidence type="ECO:0000313" key="3">
    <source>
        <dbReference type="EMBL" id="MBC9930466.1"/>
    </source>
</evidence>
<keyword evidence="1" id="KW-0175">Coiled coil</keyword>
<keyword evidence="2" id="KW-0732">Signal</keyword>
<proteinExistence type="predicted"/>
<reference evidence="3 4" key="1">
    <citation type="submission" date="2020-09" db="EMBL/GenBank/DDBJ databases">
        <title>Genome sequences of type strains of Chitinophaga qingshengii and Chitinophaga varians.</title>
        <authorList>
            <person name="Kittiwongwattana C."/>
        </authorList>
    </citation>
    <scope>NUCLEOTIDE SEQUENCE [LARGE SCALE GENOMIC DNA]</scope>
    <source>
        <strain evidence="3 4">JCM 30026</strain>
    </source>
</reference>
<evidence type="ECO:0000256" key="1">
    <source>
        <dbReference type="SAM" id="Coils"/>
    </source>
</evidence>
<protein>
    <submittedName>
        <fullName evidence="3">Uncharacterized protein</fullName>
    </submittedName>
</protein>
<comment type="caution">
    <text evidence="3">The sequence shown here is derived from an EMBL/GenBank/DDBJ whole genome shotgun (WGS) entry which is preliminary data.</text>
</comment>
<evidence type="ECO:0000256" key="2">
    <source>
        <dbReference type="SAM" id="SignalP"/>
    </source>
</evidence>